<organism evidence="2 3">
    <name type="scientific">Hymenobacter crusticola</name>
    <dbReference type="NCBI Taxonomy" id="1770526"/>
    <lineage>
        <taxon>Bacteria</taxon>
        <taxon>Pseudomonadati</taxon>
        <taxon>Bacteroidota</taxon>
        <taxon>Cytophagia</taxon>
        <taxon>Cytophagales</taxon>
        <taxon>Hymenobacteraceae</taxon>
        <taxon>Hymenobacter</taxon>
    </lineage>
</organism>
<gene>
    <name evidence="2" type="ORF">BXP70_25435</name>
</gene>
<dbReference type="SUPFAM" id="SSF55729">
    <property type="entry name" value="Acyl-CoA N-acyltransferases (Nat)"/>
    <property type="match status" value="1"/>
</dbReference>
<feature type="domain" description="N-acetyltransferase" evidence="1">
    <location>
        <begin position="8"/>
        <end position="151"/>
    </location>
</feature>
<evidence type="ECO:0000313" key="3">
    <source>
        <dbReference type="Proteomes" id="UP000194873"/>
    </source>
</evidence>
<dbReference type="RefSeq" id="WP_086596937.1">
    <property type="nucleotide sequence ID" value="NZ_MTSE01000027.1"/>
</dbReference>
<dbReference type="OrthoDB" id="9796171at2"/>
<dbReference type="InterPro" id="IPR000182">
    <property type="entry name" value="GNAT_dom"/>
</dbReference>
<dbReference type="InterPro" id="IPR016181">
    <property type="entry name" value="Acyl_CoA_acyltransferase"/>
</dbReference>
<dbReference type="EMBL" id="MTSE01000027">
    <property type="protein sequence ID" value="OUJ70018.1"/>
    <property type="molecule type" value="Genomic_DNA"/>
</dbReference>
<accession>A0A243W6J2</accession>
<dbReference type="AlphaFoldDB" id="A0A243W6J2"/>
<keyword evidence="2" id="KW-0808">Transferase</keyword>
<evidence type="ECO:0000259" key="1">
    <source>
        <dbReference type="PROSITE" id="PS51186"/>
    </source>
</evidence>
<comment type="caution">
    <text evidence="2">The sequence shown here is derived from an EMBL/GenBank/DDBJ whole genome shotgun (WGS) entry which is preliminary data.</text>
</comment>
<dbReference type="PROSITE" id="PS51186">
    <property type="entry name" value="GNAT"/>
    <property type="match status" value="1"/>
</dbReference>
<proteinExistence type="predicted"/>
<reference evidence="2 3" key="1">
    <citation type="submission" date="2017-01" db="EMBL/GenBank/DDBJ databases">
        <title>A new Hymenobacter.</title>
        <authorList>
            <person name="Liang Y."/>
            <person name="Feng F."/>
        </authorList>
    </citation>
    <scope>NUCLEOTIDE SEQUENCE [LARGE SCALE GENOMIC DNA]</scope>
    <source>
        <strain evidence="2">MIMBbqt21</strain>
    </source>
</reference>
<dbReference type="Proteomes" id="UP000194873">
    <property type="component" value="Unassembled WGS sequence"/>
</dbReference>
<dbReference type="GO" id="GO:0016747">
    <property type="term" value="F:acyltransferase activity, transferring groups other than amino-acyl groups"/>
    <property type="evidence" value="ECO:0007669"/>
    <property type="project" value="InterPro"/>
</dbReference>
<sequence>MALQWTTKLFSDLTLLELYALLQLRNEVFVAEQACPYQDIDGCDQQSLHLLGQTEAGELAAYARLLPAGVSYPQVSLGRVVTSPRYRAHKLGRPLLTEAIRQCEAQLGAGPIQIGAQQYLRGFYERFGFVAEGENYLEDGIPHVHMMRAQQ</sequence>
<name>A0A243W6J2_9BACT</name>
<dbReference type="Pfam" id="PF13673">
    <property type="entry name" value="Acetyltransf_10"/>
    <property type="match status" value="1"/>
</dbReference>
<dbReference type="Gene3D" id="3.40.630.30">
    <property type="match status" value="1"/>
</dbReference>
<dbReference type="CDD" id="cd04301">
    <property type="entry name" value="NAT_SF"/>
    <property type="match status" value="1"/>
</dbReference>
<keyword evidence="3" id="KW-1185">Reference proteome</keyword>
<protein>
    <submittedName>
        <fullName evidence="2">GNAT family N-acetyltransferase</fullName>
    </submittedName>
</protein>
<evidence type="ECO:0000313" key="2">
    <source>
        <dbReference type="EMBL" id="OUJ70018.1"/>
    </source>
</evidence>